<dbReference type="GO" id="GO:0051301">
    <property type="term" value="P:cell division"/>
    <property type="evidence" value="ECO:0007669"/>
    <property type="project" value="UniProtKB-KW"/>
</dbReference>
<feature type="binding site" evidence="10">
    <location>
        <position position="156"/>
    </location>
    <ligand>
        <name>UDP-N-acetyl-alpha-D-glucosamine</name>
        <dbReference type="ChEBI" id="CHEBI:57705"/>
    </ligand>
</feature>
<feature type="transmembrane region" description="Helical" evidence="11">
    <location>
        <begin position="92"/>
        <end position="111"/>
    </location>
</feature>
<dbReference type="CDD" id="cd03785">
    <property type="entry name" value="GT28_MurG"/>
    <property type="match status" value="1"/>
</dbReference>
<evidence type="ECO:0000259" key="12">
    <source>
        <dbReference type="Pfam" id="PF03033"/>
    </source>
</evidence>
<feature type="binding site" evidence="10">
    <location>
        <position position="269"/>
    </location>
    <ligand>
        <name>UDP-N-acetyl-alpha-D-glucosamine</name>
        <dbReference type="ChEBI" id="CHEBI:57705"/>
    </ligand>
</feature>
<reference evidence="14" key="1">
    <citation type="submission" date="2010-01" db="EMBL/GenBank/DDBJ databases">
        <title>Genome fragments of uncultured bacteria from the North Pacific subtropical Gyre.</title>
        <authorList>
            <person name="Pham V.D."/>
            <person name="Delong E.F."/>
        </authorList>
    </citation>
    <scope>NUCLEOTIDE SEQUENCE</scope>
</reference>
<evidence type="ECO:0000256" key="8">
    <source>
        <dbReference type="ARBA" id="ARBA00023306"/>
    </source>
</evidence>
<dbReference type="GO" id="GO:0005886">
    <property type="term" value="C:plasma membrane"/>
    <property type="evidence" value="ECO:0007669"/>
    <property type="project" value="UniProtKB-SubCell"/>
</dbReference>
<feature type="binding site" evidence="10">
    <location>
        <position position="224"/>
    </location>
    <ligand>
        <name>UDP-N-acetyl-alpha-D-glucosamine</name>
        <dbReference type="ChEBI" id="CHEBI:57705"/>
    </ligand>
</feature>
<feature type="binding site" evidence="10">
    <location>
        <begin position="10"/>
        <end position="12"/>
    </location>
    <ligand>
        <name>UDP-N-acetyl-alpha-D-glucosamine</name>
        <dbReference type="ChEBI" id="CHEBI:57705"/>
    </ligand>
</feature>
<feature type="domain" description="Glycosyltransferase family 28 N-terminal" evidence="12">
    <location>
        <begin position="3"/>
        <end position="138"/>
    </location>
</feature>
<dbReference type="UniPathway" id="UPA00219"/>
<dbReference type="AlphaFoldDB" id="E7C1D0"/>
<dbReference type="GO" id="GO:0071555">
    <property type="term" value="P:cell wall organization"/>
    <property type="evidence" value="ECO:0007669"/>
    <property type="project" value="UniProtKB-KW"/>
</dbReference>
<dbReference type="GO" id="GO:0005975">
    <property type="term" value="P:carbohydrate metabolic process"/>
    <property type="evidence" value="ECO:0007669"/>
    <property type="project" value="InterPro"/>
</dbReference>
<dbReference type="InterPro" id="IPR006009">
    <property type="entry name" value="GlcNAc_MurG"/>
</dbReference>
<evidence type="ECO:0000256" key="7">
    <source>
        <dbReference type="ARBA" id="ARBA00023136"/>
    </source>
</evidence>
<keyword evidence="5 10" id="KW-0133">Cell shape</keyword>
<dbReference type="Gene3D" id="3.40.50.2000">
    <property type="entry name" value="Glycogen Phosphorylase B"/>
    <property type="match status" value="2"/>
</dbReference>
<comment type="similarity">
    <text evidence="10">Belongs to the glycosyltransferase 28 family. MurG subfamily.</text>
</comment>
<accession>E7C1D0</accession>
<dbReference type="EC" id="2.4.1.227" evidence="10"/>
<keyword evidence="6 10" id="KW-0573">Peptidoglycan synthesis</keyword>
<dbReference type="SUPFAM" id="SSF53756">
    <property type="entry name" value="UDP-Glycosyltransferase/glycogen phosphorylase"/>
    <property type="match status" value="1"/>
</dbReference>
<dbReference type="GO" id="GO:0009252">
    <property type="term" value="P:peptidoglycan biosynthetic process"/>
    <property type="evidence" value="ECO:0007669"/>
    <property type="project" value="UniProtKB-UniRule"/>
</dbReference>
<evidence type="ECO:0000256" key="1">
    <source>
        <dbReference type="ARBA" id="ARBA00022475"/>
    </source>
</evidence>
<evidence type="ECO:0000313" key="14">
    <source>
        <dbReference type="EMBL" id="ADI21254.1"/>
    </source>
</evidence>
<dbReference type="Pfam" id="PF04101">
    <property type="entry name" value="Glyco_tran_28_C"/>
    <property type="match status" value="1"/>
</dbReference>
<dbReference type="PANTHER" id="PTHR21015:SF22">
    <property type="entry name" value="GLYCOSYLTRANSFERASE"/>
    <property type="match status" value="1"/>
</dbReference>
<comment type="caution">
    <text evidence="10">Lacks conserved residue(s) required for the propagation of feature annotation.</text>
</comment>
<keyword evidence="8 10" id="KW-0131">Cell cycle</keyword>
<evidence type="ECO:0000256" key="4">
    <source>
        <dbReference type="ARBA" id="ARBA00022679"/>
    </source>
</evidence>
<evidence type="ECO:0000256" key="5">
    <source>
        <dbReference type="ARBA" id="ARBA00022960"/>
    </source>
</evidence>
<dbReference type="EMBL" id="GU567949">
    <property type="protein sequence ID" value="ADI21254.1"/>
    <property type="molecule type" value="Genomic_DNA"/>
</dbReference>
<dbReference type="InterPro" id="IPR007235">
    <property type="entry name" value="Glyco_trans_28_C"/>
</dbReference>
<comment type="subcellular location">
    <subcellularLocation>
        <location evidence="10">Cell membrane</location>
        <topology evidence="10">Peripheral membrane protein</topology>
        <orientation evidence="10">Cytoplasmic side</orientation>
    </subcellularLocation>
</comment>
<dbReference type="Pfam" id="PF03033">
    <property type="entry name" value="Glyco_transf_28"/>
    <property type="match status" value="1"/>
</dbReference>
<evidence type="ECO:0000259" key="13">
    <source>
        <dbReference type="Pfam" id="PF04101"/>
    </source>
</evidence>
<proteinExistence type="inferred from homology"/>
<organism evidence="14">
    <name type="scientific">uncultured myxobacterium HF0010_08B07</name>
    <dbReference type="NCBI Taxonomy" id="723553"/>
    <lineage>
        <taxon>Bacteria</taxon>
        <taxon>Pseudomonadati</taxon>
        <taxon>Myxococcota</taxon>
        <taxon>Myxococcia</taxon>
        <taxon>Myxococcales</taxon>
        <taxon>environmental samples</taxon>
    </lineage>
</organism>
<evidence type="ECO:0000256" key="10">
    <source>
        <dbReference type="HAMAP-Rule" id="MF_00033"/>
    </source>
</evidence>
<keyword evidence="11" id="KW-0812">Transmembrane</keyword>
<dbReference type="GO" id="GO:0008360">
    <property type="term" value="P:regulation of cell shape"/>
    <property type="evidence" value="ECO:0007669"/>
    <property type="project" value="UniProtKB-KW"/>
</dbReference>
<keyword evidence="2 10" id="KW-0132">Cell division</keyword>
<feature type="transmembrane region" description="Helical" evidence="11">
    <location>
        <begin position="67"/>
        <end position="85"/>
    </location>
</feature>
<name>E7C1D0_9BACT</name>
<comment type="function">
    <text evidence="10">Cell wall formation. Catalyzes the transfer of a GlcNAc subunit on undecaprenyl-pyrophosphoryl-MurNAc-pentapeptide (lipid intermediate I) to form undecaprenyl-pyrophosphoryl-MurNAc-(pentapeptide)GlcNAc (lipid intermediate II).</text>
</comment>
<keyword evidence="11" id="KW-1133">Transmembrane helix</keyword>
<evidence type="ECO:0000256" key="6">
    <source>
        <dbReference type="ARBA" id="ARBA00022984"/>
    </source>
</evidence>
<dbReference type="HAMAP" id="MF_00033">
    <property type="entry name" value="MurG"/>
    <property type="match status" value="1"/>
</dbReference>
<feature type="binding site" evidence="10">
    <location>
        <position position="120"/>
    </location>
    <ligand>
        <name>UDP-N-acetyl-alpha-D-glucosamine</name>
        <dbReference type="ChEBI" id="CHEBI:57705"/>
    </ligand>
</feature>
<evidence type="ECO:0000256" key="2">
    <source>
        <dbReference type="ARBA" id="ARBA00022618"/>
    </source>
</evidence>
<keyword evidence="1 10" id="KW-1003">Cell membrane</keyword>
<keyword evidence="4 10" id="KW-0808">Transferase</keyword>
<keyword evidence="3 10" id="KW-0328">Glycosyltransferase</keyword>
<evidence type="ECO:0000256" key="3">
    <source>
        <dbReference type="ARBA" id="ARBA00022676"/>
    </source>
</evidence>
<evidence type="ECO:0000256" key="11">
    <source>
        <dbReference type="SAM" id="Phobius"/>
    </source>
</evidence>
<comment type="pathway">
    <text evidence="10">Cell wall biogenesis; peptidoglycan biosynthesis.</text>
</comment>
<dbReference type="GO" id="GO:0051991">
    <property type="term" value="F:UDP-N-acetyl-D-glucosamine:N-acetylmuramoyl-L-alanyl-D-glutamyl-meso-2,6-diaminopimelyl-D-alanyl-D-alanine-diphosphoundecaprenol 4-beta-N-acetylglucosaminlytransferase activity"/>
    <property type="evidence" value="ECO:0007669"/>
    <property type="project" value="RHEA"/>
</dbReference>
<evidence type="ECO:0000256" key="9">
    <source>
        <dbReference type="ARBA" id="ARBA00023316"/>
    </source>
</evidence>
<dbReference type="InterPro" id="IPR004276">
    <property type="entry name" value="GlycoTrans_28_N"/>
</dbReference>
<dbReference type="GO" id="GO:0050511">
    <property type="term" value="F:undecaprenyldiphospho-muramoylpentapeptide beta-N-acetylglucosaminyltransferase activity"/>
    <property type="evidence" value="ECO:0007669"/>
    <property type="project" value="UniProtKB-UniRule"/>
</dbReference>
<feature type="binding site" evidence="10">
    <location>
        <position position="179"/>
    </location>
    <ligand>
        <name>UDP-N-acetyl-alpha-D-glucosamine</name>
        <dbReference type="ChEBI" id="CHEBI:57705"/>
    </ligand>
</feature>
<feature type="domain" description="Glycosyl transferase family 28 C-terminal" evidence="13">
    <location>
        <begin position="172"/>
        <end position="314"/>
    </location>
</feature>
<dbReference type="PANTHER" id="PTHR21015">
    <property type="entry name" value="UDP-N-ACETYLGLUCOSAMINE--N-ACETYLMURAMYL-(PENTAPEPTIDE) PYROPHOSPHORYL-UNDECAPRENOL N-ACETYLGLUCOSAMINE TRANSFERASE 1"/>
    <property type="match status" value="1"/>
</dbReference>
<sequence>MKIAIFAAGTGGHIYPALSIAEKFGKENVIFIASNRAVERKIYKNSGFQVSHLNISGFRGKNLFEKFMWPINLSICILTTIFLLIKHRPQSVLLMGNYISIIGLVSSIFLLKDIYIHEQNSILGSANKLSLVFAKKLFTTFPLDEKKEHNFGQPIRSAFNKLSYDTYPIKEHILVLGGSQGALFFNDQLSEVLNNLDLNEKILFQTGEFNKNKQTEKIEYVDFIENMPEIMAKSKFIICRAGASTVAEVQSIGLPAVFIPLPNSIDDHQMKNAKLACTDGGGIVLNEKNFTLEDFSQKISEFNLQNFHQMSKKMGKSIHLESAEKIVNEIK</sequence>
<keyword evidence="9 10" id="KW-0961">Cell wall biogenesis/degradation</keyword>
<keyword evidence="7 10" id="KW-0472">Membrane</keyword>
<comment type="catalytic activity">
    <reaction evidence="10">
        <text>di-trans,octa-cis-undecaprenyl diphospho-N-acetyl-alpha-D-muramoyl-L-alanyl-D-glutamyl-meso-2,6-diaminopimeloyl-D-alanyl-D-alanine + UDP-N-acetyl-alpha-D-glucosamine = di-trans,octa-cis-undecaprenyl diphospho-[N-acetyl-alpha-D-glucosaminyl-(1-&gt;4)]-N-acetyl-alpha-D-muramoyl-L-alanyl-D-glutamyl-meso-2,6-diaminopimeloyl-D-alanyl-D-alanine + UDP + H(+)</text>
        <dbReference type="Rhea" id="RHEA:31227"/>
        <dbReference type="ChEBI" id="CHEBI:15378"/>
        <dbReference type="ChEBI" id="CHEBI:57705"/>
        <dbReference type="ChEBI" id="CHEBI:58223"/>
        <dbReference type="ChEBI" id="CHEBI:61387"/>
        <dbReference type="ChEBI" id="CHEBI:61388"/>
        <dbReference type="EC" id="2.4.1.227"/>
    </reaction>
</comment>
<gene>
    <name evidence="10" type="primary">murG</name>
</gene>
<protein>
    <recommendedName>
        <fullName evidence="10">UDP-N-acetylglucosamine--N-acetylmuramyl-(pentapeptide) pyrophosphoryl-undecaprenol N-acetylglucosamine transferase</fullName>
        <ecNumber evidence="10">2.4.1.227</ecNumber>
    </recommendedName>
    <alternativeName>
        <fullName evidence="10">Undecaprenyl-PP-MurNAc-pentapeptide-UDPGlcNAc GlcNAc transferase</fullName>
    </alternativeName>
</protein>